<comment type="caution">
    <text evidence="1">The sequence shown here is derived from an EMBL/GenBank/DDBJ whole genome shotgun (WGS) entry which is preliminary data.</text>
</comment>
<dbReference type="InterPro" id="IPR016187">
    <property type="entry name" value="CTDL_fold"/>
</dbReference>
<dbReference type="InterPro" id="IPR016186">
    <property type="entry name" value="C-type_lectin-like/link_sf"/>
</dbReference>
<proteinExistence type="predicted"/>
<reference evidence="2" key="1">
    <citation type="submission" date="2012-08" db="EMBL/GenBank/DDBJ databases">
        <title>The Genome Sequence of Wuchereria bancrofti.</title>
        <authorList>
            <person name="Nutman T.B."/>
            <person name="Fink D.L."/>
            <person name="Russ C."/>
            <person name="Young S."/>
            <person name="Zeng Q."/>
            <person name="Koehrsen M."/>
            <person name="Alvarado L."/>
            <person name="Berlin A."/>
            <person name="Chapman S.B."/>
            <person name="Chen Z."/>
            <person name="Freedman E."/>
            <person name="Gellesch M."/>
            <person name="Goldberg J."/>
            <person name="Griggs A."/>
            <person name="Gujja S."/>
            <person name="Heilman E.R."/>
            <person name="Heiman D."/>
            <person name="Hepburn T."/>
            <person name="Howarth C."/>
            <person name="Jen D."/>
            <person name="Larson L."/>
            <person name="Lewis B."/>
            <person name="Mehta T."/>
            <person name="Park D."/>
            <person name="Pearson M."/>
            <person name="Roberts A."/>
            <person name="Saif S."/>
            <person name="Shea T."/>
            <person name="Shenoy N."/>
            <person name="Sisk P."/>
            <person name="Stolte C."/>
            <person name="Sykes S."/>
            <person name="Walk T."/>
            <person name="White J."/>
            <person name="Yandava C."/>
            <person name="Haas B."/>
            <person name="Henn M.R."/>
            <person name="Nusbaum C."/>
            <person name="Birren B."/>
        </authorList>
    </citation>
    <scope>NUCLEOTIDE SEQUENCE [LARGE SCALE GENOMIC DNA]</scope>
    <source>
        <strain evidence="2">NA</strain>
    </source>
</reference>
<dbReference type="Gene3D" id="3.10.100.10">
    <property type="entry name" value="Mannose-Binding Protein A, subunit A"/>
    <property type="match status" value="1"/>
</dbReference>
<evidence type="ECO:0000313" key="2">
    <source>
        <dbReference type="Proteomes" id="UP000004810"/>
    </source>
</evidence>
<sequence>MIIFQQYHLFVTPQKQRLRLSLSLILLLLLQQNFVIATIFTDNNTTTIAATAVSVSSVIGATTISAITTTITTTTAADSTTTIATTTATTSTATTTVTTTTAEQGNGLKNVTDSKYTVSDIGLECAQGWEKYRSKCFRVYTVERSWPQALLFCSR</sequence>
<protein>
    <submittedName>
        <fullName evidence="1">Lectin C-type domain-containing protein</fullName>
    </submittedName>
</protein>
<dbReference type="SUPFAM" id="SSF56436">
    <property type="entry name" value="C-type lectin-like"/>
    <property type="match status" value="1"/>
</dbReference>
<dbReference type="AlphaFoldDB" id="J9EDC0"/>
<evidence type="ECO:0000313" key="1">
    <source>
        <dbReference type="EMBL" id="EJW73409.1"/>
    </source>
</evidence>
<dbReference type="EMBL" id="ADBV01014115">
    <property type="protein sequence ID" value="EJW73409.1"/>
    <property type="molecule type" value="Genomic_DNA"/>
</dbReference>
<accession>J9EDC0</accession>
<dbReference type="Proteomes" id="UP000004810">
    <property type="component" value="Unassembled WGS sequence"/>
</dbReference>
<organism evidence="1 2">
    <name type="scientific">Wuchereria bancrofti</name>
    <dbReference type="NCBI Taxonomy" id="6293"/>
    <lineage>
        <taxon>Eukaryota</taxon>
        <taxon>Metazoa</taxon>
        <taxon>Ecdysozoa</taxon>
        <taxon>Nematoda</taxon>
        <taxon>Chromadorea</taxon>
        <taxon>Rhabditida</taxon>
        <taxon>Spirurina</taxon>
        <taxon>Spiruromorpha</taxon>
        <taxon>Filarioidea</taxon>
        <taxon>Onchocercidae</taxon>
        <taxon>Wuchereria</taxon>
    </lineage>
</organism>
<gene>
    <name evidence="1" type="ORF">WUBG_15685</name>
</gene>
<name>J9EDC0_WUCBA</name>